<feature type="transmembrane region" description="Helical" evidence="5">
    <location>
        <begin position="271"/>
        <end position="294"/>
    </location>
</feature>
<keyword evidence="3 5" id="KW-1133">Transmembrane helix</keyword>
<evidence type="ECO:0000313" key="8">
    <source>
        <dbReference type="EMBL" id="CAC5419498.1"/>
    </source>
</evidence>
<dbReference type="Proteomes" id="UP000507470">
    <property type="component" value="Unassembled WGS sequence"/>
</dbReference>
<reference evidence="8 9" key="1">
    <citation type="submission" date="2020-06" db="EMBL/GenBank/DDBJ databases">
        <authorList>
            <person name="Li R."/>
            <person name="Bekaert M."/>
        </authorList>
    </citation>
    <scope>NUCLEOTIDE SEQUENCE [LARGE SCALE GENOMIC DNA]</scope>
    <source>
        <strain evidence="9">wild</strain>
    </source>
</reference>
<feature type="chain" id="PRO_5026923641" evidence="6">
    <location>
        <begin position="18"/>
        <end position="454"/>
    </location>
</feature>
<keyword evidence="9" id="KW-1185">Reference proteome</keyword>
<organism evidence="8 9">
    <name type="scientific">Mytilus coruscus</name>
    <name type="common">Sea mussel</name>
    <dbReference type="NCBI Taxonomy" id="42192"/>
    <lineage>
        <taxon>Eukaryota</taxon>
        <taxon>Metazoa</taxon>
        <taxon>Spiralia</taxon>
        <taxon>Lophotrochozoa</taxon>
        <taxon>Mollusca</taxon>
        <taxon>Bivalvia</taxon>
        <taxon>Autobranchia</taxon>
        <taxon>Pteriomorphia</taxon>
        <taxon>Mytilida</taxon>
        <taxon>Mytiloidea</taxon>
        <taxon>Mytilidae</taxon>
        <taxon>Mytilinae</taxon>
        <taxon>Mytilus</taxon>
    </lineage>
</organism>
<comment type="subcellular location">
    <subcellularLocation>
        <location evidence="1">Membrane</location>
    </subcellularLocation>
</comment>
<keyword evidence="6" id="KW-0732">Signal</keyword>
<dbReference type="SUPFAM" id="SSF81321">
    <property type="entry name" value="Family A G protein-coupled receptor-like"/>
    <property type="match status" value="1"/>
</dbReference>
<feature type="transmembrane region" description="Helical" evidence="5">
    <location>
        <begin position="301"/>
        <end position="319"/>
    </location>
</feature>
<keyword evidence="2 5" id="KW-0812">Transmembrane</keyword>
<feature type="domain" description="G-protein coupled receptors family 1 profile" evidence="7">
    <location>
        <begin position="285"/>
        <end position="390"/>
    </location>
</feature>
<evidence type="ECO:0000259" key="7">
    <source>
        <dbReference type="PROSITE" id="PS50262"/>
    </source>
</evidence>
<sequence>MIYLTLLILNAMPMIKPQDNSSAPGTVSFHVDNIGEVSVYTDDLTIHPLGNTELSFVLHHTNDLFIINIIDRNCSGVDIDFSNIYEVLENEKCKKNVHISKLFNDVNDTHSVTFVDAGIIPLFENIGITFVDKQCIEYFKLFLSIEGSVQIGNEEIHYFLKNWTDCIRWVTLANEHLFHVNVYEEIGLSKIGITSLGESTVMFSFEDDKCVDNFVDFVTLYGYIDKEHEDFLVSPSNINEFHRKYKCLDFRIPCFGERYDVDIFVLPPKPAAFAGSVLSTVIIVVNTYVMFVFLQKKNRSPIVIMLSAIALSDMLTAVFECTPMTVPYLFYDRQLTFSAYNNSWIWLSYDYLTFILWTESFKISNIFHMASIFNTTALCVQRAVSMVFPIWSKINMINMVCAYTTIVMFGYSLPFEHSIDHLSCEFVFEYRWYTLLRLLTFRYFRNRKLRIPCG</sequence>
<dbReference type="PROSITE" id="PS50262">
    <property type="entry name" value="G_PROTEIN_RECEP_F1_2"/>
    <property type="match status" value="1"/>
</dbReference>
<dbReference type="EMBL" id="CACVKT020009033">
    <property type="protein sequence ID" value="CAC5419498.1"/>
    <property type="molecule type" value="Genomic_DNA"/>
</dbReference>
<dbReference type="GO" id="GO:0016020">
    <property type="term" value="C:membrane"/>
    <property type="evidence" value="ECO:0007669"/>
    <property type="project" value="UniProtKB-SubCell"/>
</dbReference>
<dbReference type="InterPro" id="IPR017452">
    <property type="entry name" value="GPCR_Rhodpsn_7TM"/>
</dbReference>
<accession>A0A6J8EGQ6</accession>
<evidence type="ECO:0000313" key="9">
    <source>
        <dbReference type="Proteomes" id="UP000507470"/>
    </source>
</evidence>
<keyword evidence="4 5" id="KW-0472">Membrane</keyword>
<evidence type="ECO:0000256" key="1">
    <source>
        <dbReference type="ARBA" id="ARBA00004370"/>
    </source>
</evidence>
<feature type="transmembrane region" description="Helical" evidence="5">
    <location>
        <begin position="339"/>
        <end position="357"/>
    </location>
</feature>
<name>A0A6J8EGQ6_MYTCO</name>
<evidence type="ECO:0000256" key="6">
    <source>
        <dbReference type="SAM" id="SignalP"/>
    </source>
</evidence>
<feature type="transmembrane region" description="Helical" evidence="5">
    <location>
        <begin position="396"/>
        <end position="413"/>
    </location>
</feature>
<proteinExistence type="predicted"/>
<evidence type="ECO:0000256" key="2">
    <source>
        <dbReference type="ARBA" id="ARBA00022692"/>
    </source>
</evidence>
<feature type="signal peptide" evidence="6">
    <location>
        <begin position="1"/>
        <end position="17"/>
    </location>
</feature>
<protein>
    <submittedName>
        <fullName evidence="8">CMKLR1</fullName>
    </submittedName>
</protein>
<dbReference type="Gene3D" id="1.20.1070.10">
    <property type="entry name" value="Rhodopsin 7-helix transmembrane proteins"/>
    <property type="match status" value="1"/>
</dbReference>
<evidence type="ECO:0000256" key="4">
    <source>
        <dbReference type="ARBA" id="ARBA00023136"/>
    </source>
</evidence>
<evidence type="ECO:0000256" key="5">
    <source>
        <dbReference type="SAM" id="Phobius"/>
    </source>
</evidence>
<dbReference type="AlphaFoldDB" id="A0A6J8EGQ6"/>
<evidence type="ECO:0000256" key="3">
    <source>
        <dbReference type="ARBA" id="ARBA00022989"/>
    </source>
</evidence>
<gene>
    <name evidence="8" type="ORF">MCOR_51828</name>
</gene>